<keyword evidence="1" id="KW-0812">Transmembrane</keyword>
<name>A0A1B0A8I0_GLOPL</name>
<dbReference type="AlphaFoldDB" id="A0A1B0A8I0"/>
<evidence type="ECO:0000313" key="2">
    <source>
        <dbReference type="EnsemblMetazoa" id="GPAI037698-PA"/>
    </source>
</evidence>
<keyword evidence="1" id="KW-1133">Transmembrane helix</keyword>
<accession>A0A1B0A8I0</accession>
<evidence type="ECO:0000256" key="1">
    <source>
        <dbReference type="SAM" id="Phobius"/>
    </source>
</evidence>
<reference evidence="3" key="1">
    <citation type="submission" date="2014-03" db="EMBL/GenBank/DDBJ databases">
        <authorList>
            <person name="Aksoy S."/>
            <person name="Warren W."/>
            <person name="Wilson R.K."/>
        </authorList>
    </citation>
    <scope>NUCLEOTIDE SEQUENCE [LARGE SCALE GENOMIC DNA]</scope>
    <source>
        <strain evidence="3">IAEA</strain>
    </source>
</reference>
<keyword evidence="1" id="KW-0472">Membrane</keyword>
<organism evidence="2 3">
    <name type="scientific">Glossina pallidipes</name>
    <name type="common">Tsetse fly</name>
    <dbReference type="NCBI Taxonomy" id="7398"/>
    <lineage>
        <taxon>Eukaryota</taxon>
        <taxon>Metazoa</taxon>
        <taxon>Ecdysozoa</taxon>
        <taxon>Arthropoda</taxon>
        <taxon>Hexapoda</taxon>
        <taxon>Insecta</taxon>
        <taxon>Pterygota</taxon>
        <taxon>Neoptera</taxon>
        <taxon>Endopterygota</taxon>
        <taxon>Diptera</taxon>
        <taxon>Brachycera</taxon>
        <taxon>Muscomorpha</taxon>
        <taxon>Hippoboscoidea</taxon>
        <taxon>Glossinidae</taxon>
        <taxon>Glossina</taxon>
    </lineage>
</organism>
<proteinExistence type="predicted"/>
<keyword evidence="3" id="KW-1185">Reference proteome</keyword>
<dbReference type="EnsemblMetazoa" id="GPAI037698-RA">
    <property type="protein sequence ID" value="GPAI037698-PA"/>
    <property type="gene ID" value="GPAI037698"/>
</dbReference>
<dbReference type="VEuPathDB" id="VectorBase:GPAI037698"/>
<protein>
    <submittedName>
        <fullName evidence="2">Uncharacterized protein</fullName>
    </submittedName>
</protein>
<feature type="transmembrane region" description="Helical" evidence="1">
    <location>
        <begin position="38"/>
        <end position="58"/>
    </location>
</feature>
<sequence length="116" mass="12873">MSPLHTIHGTHLSFVGSHQLCASHSEAVHKEHVVHSSIITIQAFVVVVIVVVADVVVFSNDMLLSSMFYLILYANLNQLDEITNQVLSTANFSRYSSKSGESWYGTSHYALLASHW</sequence>
<reference evidence="2" key="2">
    <citation type="submission" date="2020-05" db="UniProtKB">
        <authorList>
            <consortium name="EnsemblMetazoa"/>
        </authorList>
    </citation>
    <scope>IDENTIFICATION</scope>
    <source>
        <strain evidence="2">IAEA</strain>
    </source>
</reference>
<dbReference type="Proteomes" id="UP000092445">
    <property type="component" value="Unassembled WGS sequence"/>
</dbReference>
<evidence type="ECO:0000313" key="3">
    <source>
        <dbReference type="Proteomes" id="UP000092445"/>
    </source>
</evidence>